<dbReference type="InterPro" id="IPR050437">
    <property type="entry name" value="Ribos_protein_bS1-like"/>
</dbReference>
<evidence type="ECO:0000259" key="1">
    <source>
        <dbReference type="PROSITE" id="PS50126"/>
    </source>
</evidence>
<dbReference type="Gene3D" id="1.10.150.310">
    <property type="entry name" value="Tex RuvX-like domain-like"/>
    <property type="match status" value="1"/>
</dbReference>
<dbReference type="Pfam" id="PF22706">
    <property type="entry name" value="Tex_central_region"/>
    <property type="match status" value="1"/>
</dbReference>
<dbReference type="InterPro" id="IPR003029">
    <property type="entry name" value="S1_domain"/>
</dbReference>
<gene>
    <name evidence="2" type="ORF">NQ314_002816</name>
</gene>
<dbReference type="PANTHER" id="PTHR10724:SF10">
    <property type="entry name" value="S1 RNA-BINDING DOMAIN-CONTAINING PROTEIN 1"/>
    <property type="match status" value="1"/>
</dbReference>
<dbReference type="AlphaFoldDB" id="A0AAV8ZRZ3"/>
<reference evidence="2" key="1">
    <citation type="journal article" date="2023" name="Insect Mol. Biol.">
        <title>Genome sequencing provides insights into the evolution of gene families encoding plant cell wall-degrading enzymes in longhorned beetles.</title>
        <authorList>
            <person name="Shin N.R."/>
            <person name="Okamura Y."/>
            <person name="Kirsch R."/>
            <person name="Pauchet Y."/>
        </authorList>
    </citation>
    <scope>NUCLEOTIDE SEQUENCE</scope>
    <source>
        <strain evidence="2">RBIC_L_NR</strain>
    </source>
</reference>
<evidence type="ECO:0000313" key="3">
    <source>
        <dbReference type="Proteomes" id="UP001162156"/>
    </source>
</evidence>
<dbReference type="InterPro" id="IPR012337">
    <property type="entry name" value="RNaseH-like_sf"/>
</dbReference>
<dbReference type="GO" id="GO:0003735">
    <property type="term" value="F:structural constituent of ribosome"/>
    <property type="evidence" value="ECO:0007669"/>
    <property type="project" value="TreeGrafter"/>
</dbReference>
<dbReference type="SUPFAM" id="SSF53098">
    <property type="entry name" value="Ribonuclease H-like"/>
    <property type="match status" value="1"/>
</dbReference>
<dbReference type="Gene3D" id="2.40.50.140">
    <property type="entry name" value="Nucleic acid-binding proteins"/>
    <property type="match status" value="2"/>
</dbReference>
<dbReference type="Pfam" id="PF00575">
    <property type="entry name" value="S1"/>
    <property type="match status" value="2"/>
</dbReference>
<dbReference type="FunFam" id="1.10.10.650:FF:000001">
    <property type="entry name" value="S1 RNA-binding domain 1"/>
    <property type="match status" value="1"/>
</dbReference>
<feature type="domain" description="S1 motif" evidence="1">
    <location>
        <begin position="646"/>
        <end position="708"/>
    </location>
</feature>
<evidence type="ECO:0000313" key="2">
    <source>
        <dbReference type="EMBL" id="KAJ8967501.1"/>
    </source>
</evidence>
<dbReference type="Pfam" id="PF09371">
    <property type="entry name" value="Tex_N"/>
    <property type="match status" value="1"/>
</dbReference>
<name>A0AAV8ZRZ3_9CUCU</name>
<dbReference type="InterPro" id="IPR012340">
    <property type="entry name" value="NA-bd_OB-fold"/>
</dbReference>
<dbReference type="InterPro" id="IPR010994">
    <property type="entry name" value="RuvA_2-like"/>
</dbReference>
<dbReference type="GO" id="GO:0003729">
    <property type="term" value="F:mRNA binding"/>
    <property type="evidence" value="ECO:0007669"/>
    <property type="project" value="TreeGrafter"/>
</dbReference>
<proteinExistence type="predicted"/>
<dbReference type="InterPro" id="IPR032639">
    <property type="entry name" value="Tex_YqgF"/>
</dbReference>
<dbReference type="SUPFAM" id="SSF50249">
    <property type="entry name" value="Nucleic acid-binding proteins"/>
    <property type="match status" value="2"/>
</dbReference>
<dbReference type="GO" id="GO:0006412">
    <property type="term" value="P:translation"/>
    <property type="evidence" value="ECO:0007669"/>
    <property type="project" value="TreeGrafter"/>
</dbReference>
<protein>
    <recommendedName>
        <fullName evidence="1">S1 motif domain-containing protein</fullName>
    </recommendedName>
</protein>
<dbReference type="InterPro" id="IPR055179">
    <property type="entry name" value="Tex-like_central_region"/>
</dbReference>
<feature type="domain" description="S1 motif" evidence="1">
    <location>
        <begin position="775"/>
        <end position="837"/>
    </location>
</feature>
<dbReference type="SMART" id="SM00316">
    <property type="entry name" value="S1"/>
    <property type="match status" value="2"/>
</dbReference>
<keyword evidence="3" id="KW-1185">Reference proteome</keyword>
<dbReference type="InterPro" id="IPR041692">
    <property type="entry name" value="HHH_9"/>
</dbReference>
<dbReference type="Pfam" id="PF12836">
    <property type="entry name" value="HHH_3"/>
    <property type="match status" value="1"/>
</dbReference>
<dbReference type="InterPro" id="IPR023319">
    <property type="entry name" value="Tex-like_HTH_dom_sf"/>
</dbReference>
<accession>A0AAV8ZRZ3</accession>
<comment type="caution">
    <text evidence="2">The sequence shown here is derived from an EMBL/GenBank/DDBJ whole genome shotgun (WGS) entry which is preliminary data.</text>
</comment>
<dbReference type="Gene3D" id="1.10.10.650">
    <property type="entry name" value="RuvA domain 2-like"/>
    <property type="match status" value="1"/>
</dbReference>
<dbReference type="Pfam" id="PF16921">
    <property type="entry name" value="Tex_YqgF"/>
    <property type="match status" value="1"/>
</dbReference>
<dbReference type="EMBL" id="JANEYF010000851">
    <property type="protein sequence ID" value="KAJ8967501.1"/>
    <property type="molecule type" value="Genomic_DNA"/>
</dbReference>
<dbReference type="Proteomes" id="UP001162156">
    <property type="component" value="Unassembled WGS sequence"/>
</dbReference>
<dbReference type="Pfam" id="PF17674">
    <property type="entry name" value="HHH_9"/>
    <property type="match status" value="1"/>
</dbReference>
<dbReference type="PROSITE" id="PS50126">
    <property type="entry name" value="S1"/>
    <property type="match status" value="2"/>
</dbReference>
<dbReference type="SUPFAM" id="SSF158832">
    <property type="entry name" value="Tex N-terminal region-like"/>
    <property type="match status" value="1"/>
</dbReference>
<sequence length="840" mass="94834">MNDDEPGCSKITKVSNYMYEKPLKKLKTKENNNQIGDEDTAPDWNDSMLLAEQKNLDYKIAENVIKLFENGNTIPFIARYRRDATGNMSPEMLREVKESFEEICHLKSKINTTIKSLNKLGQLNPQLHRAIKSVRTTEELEIIYAPFKPGGKRTLAERAKELGLEEPAMNILNNIKVDLNHYIIPGKKELSKKEDVEKGVIHIIAYVIATDTELLSYLRELRGQVNFMLETKKSQSKQDSKIKIVDKKNAKGLTKGKQIDESKFENYFDYKIPVKYIKPHQILAINRGENQKILSVKVVVPDYLFNKFSQFCNNKWVRNGNFDFNRNRLIEEAIKDSYNRLVQPFIIREIRAELKTQAEKSSCDVFSVNLKHLLLIAPLKGKPILAIDPGYTNGCKLALVSPTGYLLSHDVIFPHKGYEGKKNAASILKNMLEEYKSSASWCWHVSARFKKKQLEESLNEVVSECVSFVGVDLNTASRCLLRHIAGLSEKRATNIIDHREKNGPFLYRKQITDVAGIGARVFEQCAGFLRVGPTDAKEAMHFYKKPKTTKLDCTYIHPESYSVANKIIKKINLSPGEIGESSFIDSVKSKNFDNAELSKELGTSEETVKLILETLCKPLNYDLRCEISQVPLFKKGLTSIYQISTGTIVTGRVKNVTHFGCFVDIGVENDGLIHNSKLNGCNLQIGNRVEAKVINIEISKKKNCLGSCESSFIDSVKSKNFDNAELSKELGTSEETVKLILETLCKPLNYDLRCEISQVPLFKKGLTSIYQISTGTIVTGRVKNVTHFGCFVDIGVENDGLIHNSKLNGCNLQIGNRVEAKIINIEISKKRIALEAVKKL</sequence>
<organism evidence="2 3">
    <name type="scientific">Rhamnusium bicolor</name>
    <dbReference type="NCBI Taxonomy" id="1586634"/>
    <lineage>
        <taxon>Eukaryota</taxon>
        <taxon>Metazoa</taxon>
        <taxon>Ecdysozoa</taxon>
        <taxon>Arthropoda</taxon>
        <taxon>Hexapoda</taxon>
        <taxon>Insecta</taxon>
        <taxon>Pterygota</taxon>
        <taxon>Neoptera</taxon>
        <taxon>Endopterygota</taxon>
        <taxon>Coleoptera</taxon>
        <taxon>Polyphaga</taxon>
        <taxon>Cucujiformia</taxon>
        <taxon>Chrysomeloidea</taxon>
        <taxon>Cerambycidae</taxon>
        <taxon>Lepturinae</taxon>
        <taxon>Rhagiini</taxon>
        <taxon>Rhamnusium</taxon>
    </lineage>
</organism>
<dbReference type="InterPro" id="IPR023323">
    <property type="entry name" value="Tex-like_dom_sf"/>
</dbReference>
<dbReference type="InterPro" id="IPR018974">
    <property type="entry name" value="Tex-like_N"/>
</dbReference>
<dbReference type="Gene3D" id="1.10.3500.10">
    <property type="entry name" value="Tex N-terminal region-like"/>
    <property type="match status" value="1"/>
</dbReference>
<dbReference type="PANTHER" id="PTHR10724">
    <property type="entry name" value="30S RIBOSOMAL PROTEIN S1"/>
    <property type="match status" value="1"/>
</dbReference>
<dbReference type="SUPFAM" id="SSF47781">
    <property type="entry name" value="RuvA domain 2-like"/>
    <property type="match status" value="2"/>
</dbReference>